<feature type="transmembrane region" description="Helical" evidence="1">
    <location>
        <begin position="75"/>
        <end position="91"/>
    </location>
</feature>
<evidence type="ECO:0000313" key="2">
    <source>
        <dbReference type="EMBL" id="PSN73110.1"/>
    </source>
</evidence>
<dbReference type="Proteomes" id="UP000240883">
    <property type="component" value="Unassembled WGS sequence"/>
</dbReference>
<protein>
    <submittedName>
        <fullName evidence="2">Uncharacterized protein</fullName>
    </submittedName>
</protein>
<keyword evidence="1" id="KW-0472">Membrane</keyword>
<evidence type="ECO:0000256" key="1">
    <source>
        <dbReference type="SAM" id="Phobius"/>
    </source>
</evidence>
<keyword evidence="3" id="KW-1185">Reference proteome</keyword>
<keyword evidence="1" id="KW-1133">Transmembrane helix</keyword>
<reference evidence="2 3" key="1">
    <citation type="journal article" date="2018" name="Front. Microbiol.">
        <title>Genome-Wide Analysis of Corynespora cassiicola Leaf Fall Disease Putative Effectors.</title>
        <authorList>
            <person name="Lopez D."/>
            <person name="Ribeiro S."/>
            <person name="Label P."/>
            <person name="Fumanal B."/>
            <person name="Venisse J.S."/>
            <person name="Kohler A."/>
            <person name="de Oliveira R.R."/>
            <person name="Labutti K."/>
            <person name="Lipzen A."/>
            <person name="Lail K."/>
            <person name="Bauer D."/>
            <person name="Ohm R.A."/>
            <person name="Barry K.W."/>
            <person name="Spatafora J."/>
            <person name="Grigoriev I.V."/>
            <person name="Martin F.M."/>
            <person name="Pujade-Renaud V."/>
        </authorList>
    </citation>
    <scope>NUCLEOTIDE SEQUENCE [LARGE SCALE GENOMIC DNA]</scope>
    <source>
        <strain evidence="2 3">Philippines</strain>
    </source>
</reference>
<organism evidence="2 3">
    <name type="scientific">Corynespora cassiicola Philippines</name>
    <dbReference type="NCBI Taxonomy" id="1448308"/>
    <lineage>
        <taxon>Eukaryota</taxon>
        <taxon>Fungi</taxon>
        <taxon>Dikarya</taxon>
        <taxon>Ascomycota</taxon>
        <taxon>Pezizomycotina</taxon>
        <taxon>Dothideomycetes</taxon>
        <taxon>Pleosporomycetidae</taxon>
        <taxon>Pleosporales</taxon>
        <taxon>Corynesporascaceae</taxon>
        <taxon>Corynespora</taxon>
    </lineage>
</organism>
<accession>A0A2T2P616</accession>
<sequence length="162" mass="18751">MDALLRRYHLRLDWMLVINLGFFWMFTIWICILDLCHYGTGAMLDNFLGGRFGSIDAILVFSARQYLFGPPRPRLSFQAVVTVVHVIFSHINHHKQNMRRACDLWPLCRPDGVVKFCDTAYMHPRPTDRVTLRIETHGIISQSIHHPLETPPNAKSSSLTYT</sequence>
<name>A0A2T2P616_CORCC</name>
<proteinExistence type="predicted"/>
<dbReference type="AlphaFoldDB" id="A0A2T2P616"/>
<dbReference type="EMBL" id="KZ678129">
    <property type="protein sequence ID" value="PSN73110.1"/>
    <property type="molecule type" value="Genomic_DNA"/>
</dbReference>
<gene>
    <name evidence="2" type="ORF">BS50DRAFT_179513</name>
</gene>
<evidence type="ECO:0000313" key="3">
    <source>
        <dbReference type="Proteomes" id="UP000240883"/>
    </source>
</evidence>
<feature type="transmembrane region" description="Helical" evidence="1">
    <location>
        <begin position="14"/>
        <end position="36"/>
    </location>
</feature>
<keyword evidence="1" id="KW-0812">Transmembrane</keyword>